<reference evidence="6" key="1">
    <citation type="journal article" date="2023" name="Mol. Phylogenet. Evol.">
        <title>Genome-scale phylogeny and comparative genomics of the fungal order Sordariales.</title>
        <authorList>
            <person name="Hensen N."/>
            <person name="Bonometti L."/>
            <person name="Westerberg I."/>
            <person name="Brannstrom I.O."/>
            <person name="Guillou S."/>
            <person name="Cros-Aarteil S."/>
            <person name="Calhoun S."/>
            <person name="Haridas S."/>
            <person name="Kuo A."/>
            <person name="Mondo S."/>
            <person name="Pangilinan J."/>
            <person name="Riley R."/>
            <person name="LaButti K."/>
            <person name="Andreopoulos B."/>
            <person name="Lipzen A."/>
            <person name="Chen C."/>
            <person name="Yan M."/>
            <person name="Daum C."/>
            <person name="Ng V."/>
            <person name="Clum A."/>
            <person name="Steindorff A."/>
            <person name="Ohm R.A."/>
            <person name="Martin F."/>
            <person name="Silar P."/>
            <person name="Natvig D.O."/>
            <person name="Lalanne C."/>
            <person name="Gautier V."/>
            <person name="Ament-Velasquez S.L."/>
            <person name="Kruys A."/>
            <person name="Hutchinson M.I."/>
            <person name="Powell A.J."/>
            <person name="Barry K."/>
            <person name="Miller A.N."/>
            <person name="Grigoriev I.V."/>
            <person name="Debuchy R."/>
            <person name="Gladieux P."/>
            <person name="Hiltunen Thoren M."/>
            <person name="Johannesson H."/>
        </authorList>
    </citation>
    <scope>NUCLEOTIDE SEQUENCE</scope>
    <source>
        <strain evidence="6">PSN293</strain>
    </source>
</reference>
<dbReference type="CDD" id="cd00174">
    <property type="entry name" value="SH3"/>
    <property type="match status" value="1"/>
</dbReference>
<dbReference type="Gene3D" id="2.30.30.40">
    <property type="entry name" value="SH3 Domains"/>
    <property type="match status" value="1"/>
</dbReference>
<feature type="compositionally biased region" description="Polar residues" evidence="4">
    <location>
        <begin position="45"/>
        <end position="54"/>
    </location>
</feature>
<comment type="caution">
    <text evidence="6">The sequence shown here is derived from an EMBL/GenBank/DDBJ whole genome shotgun (WGS) entry which is preliminary data.</text>
</comment>
<organism evidence="6 7">
    <name type="scientific">Rhypophila decipiens</name>
    <dbReference type="NCBI Taxonomy" id="261697"/>
    <lineage>
        <taxon>Eukaryota</taxon>
        <taxon>Fungi</taxon>
        <taxon>Dikarya</taxon>
        <taxon>Ascomycota</taxon>
        <taxon>Pezizomycotina</taxon>
        <taxon>Sordariomycetes</taxon>
        <taxon>Sordariomycetidae</taxon>
        <taxon>Sordariales</taxon>
        <taxon>Naviculisporaceae</taxon>
        <taxon>Rhypophila</taxon>
    </lineage>
</organism>
<reference evidence="6" key="2">
    <citation type="submission" date="2023-05" db="EMBL/GenBank/DDBJ databases">
        <authorList>
            <consortium name="Lawrence Berkeley National Laboratory"/>
            <person name="Steindorff A."/>
            <person name="Hensen N."/>
            <person name="Bonometti L."/>
            <person name="Westerberg I."/>
            <person name="Brannstrom I.O."/>
            <person name="Guillou S."/>
            <person name="Cros-Aarteil S."/>
            <person name="Calhoun S."/>
            <person name="Haridas S."/>
            <person name="Kuo A."/>
            <person name="Mondo S."/>
            <person name="Pangilinan J."/>
            <person name="Riley R."/>
            <person name="Labutti K."/>
            <person name="Andreopoulos B."/>
            <person name="Lipzen A."/>
            <person name="Chen C."/>
            <person name="Yanf M."/>
            <person name="Daum C."/>
            <person name="Ng V."/>
            <person name="Clum A."/>
            <person name="Ohm R."/>
            <person name="Martin F."/>
            <person name="Silar P."/>
            <person name="Natvig D."/>
            <person name="Lalanne C."/>
            <person name="Gautier V."/>
            <person name="Ament-Velasquez S.L."/>
            <person name="Kruys A."/>
            <person name="Hutchinson M.I."/>
            <person name="Powell A.J."/>
            <person name="Barry K."/>
            <person name="Miller A.N."/>
            <person name="Grigoriev I.V."/>
            <person name="Debuchy R."/>
            <person name="Gladieux P."/>
            <person name="Thoren M.H."/>
            <person name="Johannesson H."/>
        </authorList>
    </citation>
    <scope>NUCLEOTIDE SEQUENCE</scope>
    <source>
        <strain evidence="6">PSN293</strain>
    </source>
</reference>
<dbReference type="SUPFAM" id="SSF50044">
    <property type="entry name" value="SH3-domain"/>
    <property type="match status" value="1"/>
</dbReference>
<keyword evidence="7" id="KW-1185">Reference proteome</keyword>
<feature type="region of interest" description="Disordered" evidence="4">
    <location>
        <begin position="85"/>
        <end position="127"/>
    </location>
</feature>
<dbReference type="InterPro" id="IPR036028">
    <property type="entry name" value="SH3-like_dom_sf"/>
</dbReference>
<dbReference type="Proteomes" id="UP001301769">
    <property type="component" value="Unassembled WGS sequence"/>
</dbReference>
<dbReference type="InterPro" id="IPR001452">
    <property type="entry name" value="SH3_domain"/>
</dbReference>
<dbReference type="AlphaFoldDB" id="A0AAN6YGC4"/>
<name>A0AAN6YGC4_9PEZI</name>
<dbReference type="EMBL" id="MU858051">
    <property type="protein sequence ID" value="KAK4218823.1"/>
    <property type="molecule type" value="Genomic_DNA"/>
</dbReference>
<keyword evidence="3" id="KW-0175">Coiled coil</keyword>
<dbReference type="Pfam" id="PF00018">
    <property type="entry name" value="SH3_1"/>
    <property type="match status" value="1"/>
</dbReference>
<dbReference type="InterPro" id="IPR050670">
    <property type="entry name" value="STAM"/>
</dbReference>
<evidence type="ECO:0000256" key="4">
    <source>
        <dbReference type="SAM" id="MobiDB-lite"/>
    </source>
</evidence>
<feature type="compositionally biased region" description="Pro residues" evidence="4">
    <location>
        <begin position="105"/>
        <end position="125"/>
    </location>
</feature>
<dbReference type="PRINTS" id="PR00452">
    <property type="entry name" value="SH3DOMAIN"/>
</dbReference>
<evidence type="ECO:0000256" key="2">
    <source>
        <dbReference type="PROSITE-ProRule" id="PRU00192"/>
    </source>
</evidence>
<evidence type="ECO:0000256" key="1">
    <source>
        <dbReference type="ARBA" id="ARBA00022443"/>
    </source>
</evidence>
<proteinExistence type="predicted"/>
<feature type="region of interest" description="Disordered" evidence="4">
    <location>
        <begin position="212"/>
        <end position="235"/>
    </location>
</feature>
<feature type="region of interest" description="Disordered" evidence="4">
    <location>
        <begin position="45"/>
        <end position="71"/>
    </location>
</feature>
<evidence type="ECO:0000313" key="6">
    <source>
        <dbReference type="EMBL" id="KAK4218823.1"/>
    </source>
</evidence>
<dbReference type="PANTHER" id="PTHR45929">
    <property type="entry name" value="JAK PATHWAY SIGNAL TRANSDUCTION ADAPTOR MOLECULE"/>
    <property type="match status" value="1"/>
</dbReference>
<evidence type="ECO:0000313" key="7">
    <source>
        <dbReference type="Proteomes" id="UP001301769"/>
    </source>
</evidence>
<dbReference type="PROSITE" id="PS50002">
    <property type="entry name" value="SH3"/>
    <property type="match status" value="1"/>
</dbReference>
<sequence>MVSEDRQRIIEANRSLRNIKNELEALLEKGMITEDAFDSINNLLPTESSISGSSRRAIPPTPGATRAPPVSAGIANKLNNLHLDEHHATDNAPPPPSYSQSTNGGPPPLPGRKQAAPPPPPPPSKPIIAHAKALYPYAATDSRDCSFERDDRLAVYEYMNADWWMGKNLRTGQEGIFPKAYVEQEQAGWNEKAGQGYNQNPYNSHVPPQTMANTSYGHNNNNGGGEQGESKVEGTGKKIGKKLGNAAIFGAGATIGSNIVNSIF</sequence>
<dbReference type="SMART" id="SM00326">
    <property type="entry name" value="SH3"/>
    <property type="match status" value="1"/>
</dbReference>
<evidence type="ECO:0000256" key="3">
    <source>
        <dbReference type="SAM" id="Coils"/>
    </source>
</evidence>
<protein>
    <submittedName>
        <fullName evidence="6">Protein csh3</fullName>
    </submittedName>
</protein>
<keyword evidence="1 2" id="KW-0728">SH3 domain</keyword>
<feature type="coiled-coil region" evidence="3">
    <location>
        <begin position="2"/>
        <end position="29"/>
    </location>
</feature>
<accession>A0AAN6YGC4</accession>
<dbReference type="PANTHER" id="PTHR45929:SF7">
    <property type="entry name" value="LAS SEVENTEEN-BINDING PROTEIN 1"/>
    <property type="match status" value="1"/>
</dbReference>
<feature type="domain" description="SH3" evidence="5">
    <location>
        <begin position="126"/>
        <end position="187"/>
    </location>
</feature>
<gene>
    <name evidence="6" type="ORF">QBC37DRAFT_274325</name>
</gene>
<evidence type="ECO:0000259" key="5">
    <source>
        <dbReference type="PROSITE" id="PS50002"/>
    </source>
</evidence>